<dbReference type="Gene3D" id="1.20.120.20">
    <property type="entry name" value="Apolipoprotein"/>
    <property type="match status" value="2"/>
</dbReference>
<dbReference type="AlphaFoldDB" id="A0A0R2FZG8"/>
<dbReference type="PATRIC" id="fig|1618.3.peg.1792"/>
<dbReference type="STRING" id="1618.IV36_GL001761"/>
<organism evidence="5 6">
    <name type="scientific">Liquorilactobacillus mali</name>
    <dbReference type="NCBI Taxonomy" id="1618"/>
    <lineage>
        <taxon>Bacteria</taxon>
        <taxon>Bacillati</taxon>
        <taxon>Bacillota</taxon>
        <taxon>Bacilli</taxon>
        <taxon>Lactobacillales</taxon>
        <taxon>Lactobacillaceae</taxon>
        <taxon>Liquorilactobacillus</taxon>
    </lineage>
</organism>
<evidence type="ECO:0000313" key="6">
    <source>
        <dbReference type="Proteomes" id="UP000051727"/>
    </source>
</evidence>
<keyword evidence="3" id="KW-0472">Membrane</keyword>
<dbReference type="PANTHER" id="PTHR37813:SF1">
    <property type="entry name" value="FELS-2 PROPHAGE PROTEIN"/>
    <property type="match status" value="1"/>
</dbReference>
<feature type="transmembrane region" description="Helical" evidence="3">
    <location>
        <begin position="568"/>
        <end position="587"/>
    </location>
</feature>
<keyword evidence="3" id="KW-1133">Transmembrane helix</keyword>
<evidence type="ECO:0000256" key="1">
    <source>
        <dbReference type="SAM" id="Coils"/>
    </source>
</evidence>
<feature type="coiled-coil region" evidence="1">
    <location>
        <begin position="185"/>
        <end position="240"/>
    </location>
</feature>
<feature type="region of interest" description="Disordered" evidence="2">
    <location>
        <begin position="118"/>
        <end position="152"/>
    </location>
</feature>
<proteinExistence type="predicted"/>
<dbReference type="InterPro" id="IPR013491">
    <property type="entry name" value="Tape_meas_N"/>
</dbReference>
<accession>A0A0R2FZG8</accession>
<feature type="compositionally biased region" description="Polar residues" evidence="2">
    <location>
        <begin position="118"/>
        <end position="130"/>
    </location>
</feature>
<evidence type="ECO:0000256" key="3">
    <source>
        <dbReference type="SAM" id="Phobius"/>
    </source>
</evidence>
<dbReference type="OrthoDB" id="28713at2"/>
<dbReference type="Pfam" id="PF20155">
    <property type="entry name" value="TMP_3"/>
    <property type="match status" value="1"/>
</dbReference>
<comment type="caution">
    <text evidence="5">The sequence shown here is derived from an EMBL/GenBank/DDBJ whole genome shotgun (WGS) entry which is preliminary data.</text>
</comment>
<feature type="compositionally biased region" description="Polar residues" evidence="2">
    <location>
        <begin position="137"/>
        <end position="146"/>
    </location>
</feature>
<dbReference type="Proteomes" id="UP000051727">
    <property type="component" value="Unassembled WGS sequence"/>
</dbReference>
<dbReference type="EMBL" id="JQAR01000004">
    <property type="protein sequence ID" value="KRN31637.1"/>
    <property type="molecule type" value="Genomic_DNA"/>
</dbReference>
<dbReference type="PANTHER" id="PTHR37813">
    <property type="entry name" value="FELS-2 PROPHAGE PROTEIN"/>
    <property type="match status" value="1"/>
</dbReference>
<protein>
    <recommendedName>
        <fullName evidence="4">Tape measure protein N-terminal domain-containing protein</fullName>
    </recommendedName>
</protein>
<sequence>MSDLKSNVVLNFKSTGEVSLKQSLKEINSVMDAAAKEYKAHISAMKDSASTSERLAAQQQKLQIQLSGADKRVETLTEQFNKMKSSGSATNTELNKMAGDLAKAQSVQSNLKNALSQVNEQLSQEGQHANNAKDKLSTLSSESQQLDAKEQELTSAYKLQQAELGENASKSERLASEQKSLSSILENSKSKVTSLEQALKETKTAYGENSTEASQMATKLNNAKTNVAELETKMGSLGRESKTTGSALGTFKEKLSFGAVAGVAANTVQSVIGGLGELITQGASASDAMQKFDSTMEFAGFGKTAIKSASSSMKKYADDTVYDLDTVANTTAQLAANGVPHYTALTQAAGNLNAVAGGNADTFSSVAMVLTQTAGAGKLTTENWNQLSDAIPGASGKLQEAMKKNGAYTGNFRDAMEKGQITAGEFNKAVMQLGMEDAAKKAAKSTSTFEGAIGNLQANIVTGIQNVINSIGKANLTDLVNTIGGSVVSAFKILVNVLQEVKAHSGAFKAIAVGVGGLVVALKAMSIITGIKNTITEFVAATKLMTIATKAAEIAQAAFNLVLNANPFVLIVSLIAAVAAALVYFFTQTKTGKEIWSNFTNWLKNLWTGLKNWFSQFWTGLKILFDVAVKLIVNSVKEKWNDIKTATTNIWNAIKTAISNVWNAIKTAVSNAINSVKSTVSNVWNGIKSVTSSIWNGIKSVISSVWSAIKAGVSSSINAVKSVITSVWNGIKSVTSSVWNGIKSVISGVWNGIKSIASSSVNGIKSTIASVWNAIRSITSSVWNGIKSAMVSPINAAKSVISGIVSTIKRLFNFHLKFPEVSIPHIKLPHFSLSGSFDPLKGKIPSIGINWYAKGGIFDKPTLFPTAGGFNGLGEAGPEAALPLNAENLAGIGKGIAQQMGNMQQPIYLQVDGKTFAKLTAPYMSGAMGTNVRLNQFGMGGM</sequence>
<keyword evidence="3" id="KW-0812">Transmembrane</keyword>
<evidence type="ECO:0000259" key="4">
    <source>
        <dbReference type="Pfam" id="PF20155"/>
    </source>
</evidence>
<dbReference type="NCBIfam" id="TIGR02675">
    <property type="entry name" value="tape_meas_nterm"/>
    <property type="match status" value="1"/>
</dbReference>
<gene>
    <name evidence="5" type="ORF">IV36_GL001761</name>
</gene>
<feature type="domain" description="Tape measure protein N-terminal" evidence="4">
    <location>
        <begin position="282"/>
        <end position="467"/>
    </location>
</feature>
<evidence type="ECO:0000256" key="2">
    <source>
        <dbReference type="SAM" id="MobiDB-lite"/>
    </source>
</evidence>
<dbReference type="RefSeq" id="WP_056990778.1">
    <property type="nucleotide sequence ID" value="NZ_JQAR01000004.1"/>
</dbReference>
<evidence type="ECO:0000313" key="5">
    <source>
        <dbReference type="EMBL" id="KRN31637.1"/>
    </source>
</evidence>
<keyword evidence="1" id="KW-0175">Coiled coil</keyword>
<reference evidence="5 6" key="1">
    <citation type="journal article" date="2015" name="Genome Announc.">
        <title>Expanding the biotechnology potential of lactobacilli through comparative genomics of 213 strains and associated genera.</title>
        <authorList>
            <person name="Sun Z."/>
            <person name="Harris H.M."/>
            <person name="McCann A."/>
            <person name="Guo C."/>
            <person name="Argimon S."/>
            <person name="Zhang W."/>
            <person name="Yang X."/>
            <person name="Jeffery I.B."/>
            <person name="Cooney J.C."/>
            <person name="Kagawa T.F."/>
            <person name="Liu W."/>
            <person name="Song Y."/>
            <person name="Salvetti E."/>
            <person name="Wrobel A."/>
            <person name="Rasinkangas P."/>
            <person name="Parkhill J."/>
            <person name="Rea M.C."/>
            <person name="O'Sullivan O."/>
            <person name="Ritari J."/>
            <person name="Douillard F.P."/>
            <person name="Paul Ross R."/>
            <person name="Yang R."/>
            <person name="Briner A.E."/>
            <person name="Felis G.E."/>
            <person name="de Vos W.M."/>
            <person name="Barrangou R."/>
            <person name="Klaenhammer T.R."/>
            <person name="Caufield P.W."/>
            <person name="Cui Y."/>
            <person name="Zhang H."/>
            <person name="O'Toole P.W."/>
        </authorList>
    </citation>
    <scope>NUCLEOTIDE SEQUENCE [LARGE SCALE GENOMIC DNA]</scope>
    <source>
        <strain evidence="5 6">ATCC 27304</strain>
    </source>
</reference>
<name>A0A0R2FZG8_9LACO</name>